<keyword evidence="2" id="KW-0732">Signal</keyword>
<feature type="region of interest" description="Disordered" evidence="1">
    <location>
        <begin position="41"/>
        <end position="74"/>
    </location>
</feature>
<feature type="signal peptide" evidence="2">
    <location>
        <begin position="1"/>
        <end position="28"/>
    </location>
</feature>
<gene>
    <name evidence="3" type="ORF">SAMN05216582_11857</name>
</gene>
<accession>A0A1M6VH62</accession>
<dbReference type="Gene3D" id="2.160.20.20">
    <property type="match status" value="1"/>
</dbReference>
<dbReference type="AlphaFoldDB" id="A0A1M6VH62"/>
<evidence type="ECO:0000256" key="1">
    <source>
        <dbReference type="SAM" id="MobiDB-lite"/>
    </source>
</evidence>
<dbReference type="EMBL" id="FRBC01000018">
    <property type="protein sequence ID" value="SHK80596.1"/>
    <property type="molecule type" value="Genomic_DNA"/>
</dbReference>
<evidence type="ECO:0000256" key="2">
    <source>
        <dbReference type="SAM" id="SignalP"/>
    </source>
</evidence>
<proteinExistence type="predicted"/>
<dbReference type="InterPro" id="IPR012332">
    <property type="entry name" value="Autotransporter_pectin_lyase_C"/>
</dbReference>
<feature type="chain" id="PRO_5012635830" evidence="2">
    <location>
        <begin position="29"/>
        <end position="469"/>
    </location>
</feature>
<dbReference type="RefSeq" id="WP_073090670.1">
    <property type="nucleotide sequence ID" value="NZ_FRBC01000018.1"/>
</dbReference>
<organism evidence="3 4">
    <name type="scientific">Selenomonas ruminantium</name>
    <dbReference type="NCBI Taxonomy" id="971"/>
    <lineage>
        <taxon>Bacteria</taxon>
        <taxon>Bacillati</taxon>
        <taxon>Bacillota</taxon>
        <taxon>Negativicutes</taxon>
        <taxon>Selenomonadales</taxon>
        <taxon>Selenomonadaceae</taxon>
        <taxon>Selenomonas</taxon>
    </lineage>
</organism>
<reference evidence="3 4" key="1">
    <citation type="submission" date="2016-11" db="EMBL/GenBank/DDBJ databases">
        <authorList>
            <person name="Jaros S."/>
            <person name="Januszkiewicz K."/>
            <person name="Wedrychowicz H."/>
        </authorList>
    </citation>
    <scope>NUCLEOTIDE SEQUENCE [LARGE SCALE GENOMIC DNA]</scope>
    <source>
        <strain evidence="3 4">HD4</strain>
    </source>
</reference>
<evidence type="ECO:0000313" key="3">
    <source>
        <dbReference type="EMBL" id="SHK80596.1"/>
    </source>
</evidence>
<protein>
    <submittedName>
        <fullName evidence="3">Uncharacterized protein</fullName>
    </submittedName>
</protein>
<sequence>MSFLTPKQKQRLIAASLACLGAMGSSYAAVSAAGNMQPPAINGMAQPPVPPEGKLPPGPPPDGKFGGMQEAKNDAQDLKATETIDGTARNINEVKLANGNTDENVLLVRNNGSLTLQGAELTKSGDSSSADASNFTGQNAIILVNNSTAELENLNLFSDADGANAIFATGEKAQIQAKHIKIHTRNNSSRGLDATYGGTIQAEDVDIVTGGAHCGALATDRGEGNVIVNDARIQTSGEGSPCIYSTGNIQLTNGTGEARGSEIAVVEGKNSIVLKDSTLTGHVKHGVMLYQSFSGDANVGIAQFSATNSTLNNQSDGPMFYITNTTATATLENTTLNQSGDILVKVTSDRWGSEGKNGGDFTLKAKNQLLTGQILANNISKVTLELGSGSTFTGTINKDYQAEAANVTLAQDASWNLTADAYVTTISDAQQDFGNIQSNKHNIYYDKSANPALQEKSLKLPGGGKLMPR</sequence>
<dbReference type="Proteomes" id="UP000184263">
    <property type="component" value="Unassembled WGS sequence"/>
</dbReference>
<dbReference type="OrthoDB" id="355208at2"/>
<feature type="compositionally biased region" description="Pro residues" evidence="1">
    <location>
        <begin position="47"/>
        <end position="62"/>
    </location>
</feature>
<name>A0A1M6VH62_SELRU</name>
<evidence type="ECO:0000313" key="4">
    <source>
        <dbReference type="Proteomes" id="UP000184263"/>
    </source>
</evidence>